<dbReference type="Proteomes" id="UP001162131">
    <property type="component" value="Unassembled WGS sequence"/>
</dbReference>
<dbReference type="AlphaFoldDB" id="A0AAU9INV2"/>
<evidence type="ECO:0000313" key="1">
    <source>
        <dbReference type="EMBL" id="CAG9313859.1"/>
    </source>
</evidence>
<accession>A0AAU9INV2</accession>
<name>A0AAU9INV2_9CILI</name>
<dbReference type="EMBL" id="CAJZBQ010000011">
    <property type="protein sequence ID" value="CAG9313859.1"/>
    <property type="molecule type" value="Genomic_DNA"/>
</dbReference>
<organism evidence="1 2">
    <name type="scientific">Blepharisma stoltei</name>
    <dbReference type="NCBI Taxonomy" id="1481888"/>
    <lineage>
        <taxon>Eukaryota</taxon>
        <taxon>Sar</taxon>
        <taxon>Alveolata</taxon>
        <taxon>Ciliophora</taxon>
        <taxon>Postciliodesmatophora</taxon>
        <taxon>Heterotrichea</taxon>
        <taxon>Heterotrichida</taxon>
        <taxon>Blepharismidae</taxon>
        <taxon>Blepharisma</taxon>
    </lineage>
</organism>
<proteinExistence type="predicted"/>
<evidence type="ECO:0000313" key="2">
    <source>
        <dbReference type="Proteomes" id="UP001162131"/>
    </source>
</evidence>
<protein>
    <submittedName>
        <fullName evidence="1">Uncharacterized protein</fullName>
    </submittedName>
</protein>
<keyword evidence="2" id="KW-1185">Reference proteome</keyword>
<reference evidence="1" key="1">
    <citation type="submission" date="2021-09" db="EMBL/GenBank/DDBJ databases">
        <authorList>
            <consortium name="AG Swart"/>
            <person name="Singh M."/>
            <person name="Singh A."/>
            <person name="Seah K."/>
            <person name="Emmerich C."/>
        </authorList>
    </citation>
    <scope>NUCLEOTIDE SEQUENCE</scope>
    <source>
        <strain evidence="1">ATCC30299</strain>
    </source>
</reference>
<gene>
    <name evidence="1" type="ORF">BSTOLATCC_MIC9662</name>
</gene>
<comment type="caution">
    <text evidence="1">The sequence shown here is derived from an EMBL/GenBank/DDBJ whole genome shotgun (WGS) entry which is preliminary data.</text>
</comment>
<sequence length="108" mass="11657">MLLSGKGQLHTLASVGYSEMLCSISERLGKAYLKIIVYNYEPSNDLFSKGTNVSCASNSIESSGAAIQIPSFCCDLDGLKWVPLWAQIVQVTIGLLSHSVEFTELIGV</sequence>